<evidence type="ECO:0000256" key="3">
    <source>
        <dbReference type="PIRNR" id="PIRNR000441"/>
    </source>
</evidence>
<dbReference type="PANTHER" id="PTHR42811">
    <property type="entry name" value="SERINE ACETYLTRANSFERASE"/>
    <property type="match status" value="1"/>
</dbReference>
<organism evidence="4 5">
    <name type="scientific">Romboutsia hominis</name>
    <dbReference type="NCBI Taxonomy" id="1507512"/>
    <lineage>
        <taxon>Bacteria</taxon>
        <taxon>Bacillati</taxon>
        <taxon>Bacillota</taxon>
        <taxon>Clostridia</taxon>
        <taxon>Peptostreptococcales</taxon>
        <taxon>Peptostreptococcaceae</taxon>
        <taxon>Romboutsia</taxon>
    </lineage>
</organism>
<keyword evidence="2 3" id="KW-0012">Acyltransferase</keyword>
<dbReference type="PIRSF" id="PIRSF000441">
    <property type="entry name" value="CysE"/>
    <property type="match status" value="1"/>
</dbReference>
<dbReference type="EMBL" id="LN650648">
    <property type="protein sequence ID" value="CEI73360.1"/>
    <property type="molecule type" value="Genomic_DNA"/>
</dbReference>
<dbReference type="InterPro" id="IPR045304">
    <property type="entry name" value="LbH_SAT"/>
</dbReference>
<dbReference type="GO" id="GO:0009001">
    <property type="term" value="F:serine O-acetyltransferase activity"/>
    <property type="evidence" value="ECO:0007669"/>
    <property type="project" value="UniProtKB-EC"/>
</dbReference>
<dbReference type="KEGG" id="rhom:FRIFI_1829"/>
<dbReference type="EC" id="2.3.1.30" evidence="3"/>
<dbReference type="InterPro" id="IPR011004">
    <property type="entry name" value="Trimer_LpxA-like_sf"/>
</dbReference>
<dbReference type="CDD" id="cd03354">
    <property type="entry name" value="LbH_SAT"/>
    <property type="match status" value="1"/>
</dbReference>
<dbReference type="Proteomes" id="UP000245695">
    <property type="component" value="Chromosome 1"/>
</dbReference>
<proteinExistence type="inferred from homology"/>
<dbReference type="AlphaFoldDB" id="A0A2P2BSP6"/>
<evidence type="ECO:0000313" key="5">
    <source>
        <dbReference type="Proteomes" id="UP000245695"/>
    </source>
</evidence>
<keyword evidence="1 3" id="KW-0808">Transferase</keyword>
<name>A0A2P2BSP6_9FIRM</name>
<evidence type="ECO:0000313" key="4">
    <source>
        <dbReference type="EMBL" id="CEI73360.1"/>
    </source>
</evidence>
<gene>
    <name evidence="4" type="ORF">FRIFI_1829</name>
</gene>
<dbReference type="Gene3D" id="2.160.10.10">
    <property type="entry name" value="Hexapeptide repeat proteins"/>
    <property type="match status" value="1"/>
</dbReference>
<sequence>MNYQCIWENINIVRSIPAMIIYNISKDKGIIKKDIERWKNIKHIDRNSLNTTLNYLLVNYPEYRNLFYYRISRKNKILGKIVLPLFYRPLNSLYIFTPDIGGGLFIQHGFSTIISAKSIGENCWINQQVTIGYSNDIDCPTICDNVKITSGAKIIGDVKISENSIIGSNCVVVKSVPKNCTVIGNPAIIIKKNGIKTYEYLK</sequence>
<keyword evidence="5" id="KW-1185">Reference proteome</keyword>
<comment type="catalytic activity">
    <reaction evidence="3">
        <text>L-serine + acetyl-CoA = O-acetyl-L-serine + CoA</text>
        <dbReference type="Rhea" id="RHEA:24560"/>
        <dbReference type="ChEBI" id="CHEBI:33384"/>
        <dbReference type="ChEBI" id="CHEBI:57287"/>
        <dbReference type="ChEBI" id="CHEBI:57288"/>
        <dbReference type="ChEBI" id="CHEBI:58340"/>
        <dbReference type="EC" id="2.3.1.30"/>
    </reaction>
</comment>
<dbReference type="RefSeq" id="WP_202819460.1">
    <property type="nucleotide sequence ID" value="NZ_LN650648.1"/>
</dbReference>
<comment type="similarity">
    <text evidence="3">Belongs to the transferase hexapeptide repeat family.</text>
</comment>
<evidence type="ECO:0000256" key="2">
    <source>
        <dbReference type="ARBA" id="ARBA00023315"/>
    </source>
</evidence>
<dbReference type="GO" id="GO:0006535">
    <property type="term" value="P:cysteine biosynthetic process from serine"/>
    <property type="evidence" value="ECO:0007669"/>
    <property type="project" value="InterPro"/>
</dbReference>
<evidence type="ECO:0000256" key="1">
    <source>
        <dbReference type="ARBA" id="ARBA00022679"/>
    </source>
</evidence>
<protein>
    <recommendedName>
        <fullName evidence="3">Serine acetyltransferase</fullName>
        <ecNumber evidence="3">2.3.1.30</ecNumber>
    </recommendedName>
</protein>
<reference evidence="4 5" key="1">
    <citation type="submission" date="2014-09" db="EMBL/GenBank/DDBJ databases">
        <authorList>
            <person name="Hornung B.V."/>
        </authorList>
    </citation>
    <scope>NUCLEOTIDE SEQUENCE [LARGE SCALE GENOMIC DNA]</scope>
    <source>
        <strain evidence="4 5">FRIFI</strain>
    </source>
</reference>
<dbReference type="InterPro" id="IPR005881">
    <property type="entry name" value="Ser_O-AcTrfase"/>
</dbReference>
<dbReference type="GO" id="GO:0005737">
    <property type="term" value="C:cytoplasm"/>
    <property type="evidence" value="ECO:0007669"/>
    <property type="project" value="InterPro"/>
</dbReference>
<accession>A0A2P2BSP6</accession>
<dbReference type="SUPFAM" id="SSF51161">
    <property type="entry name" value="Trimeric LpxA-like enzymes"/>
    <property type="match status" value="1"/>
</dbReference>